<gene>
    <name evidence="3" type="ORF">G2W53_003219</name>
</gene>
<evidence type="ECO:0000256" key="2">
    <source>
        <dbReference type="SAM" id="MobiDB-lite"/>
    </source>
</evidence>
<comment type="caution">
    <text evidence="3">The sequence shown here is derived from an EMBL/GenBank/DDBJ whole genome shotgun (WGS) entry which is preliminary data.</text>
</comment>
<evidence type="ECO:0000256" key="1">
    <source>
        <dbReference type="SAM" id="Coils"/>
    </source>
</evidence>
<feature type="coiled-coil region" evidence="1">
    <location>
        <begin position="207"/>
        <end position="241"/>
    </location>
</feature>
<dbReference type="Proteomes" id="UP000634136">
    <property type="component" value="Unassembled WGS sequence"/>
</dbReference>
<proteinExistence type="predicted"/>
<accession>A0A834X9E6</accession>
<name>A0A834X9E6_9FABA</name>
<dbReference type="AlphaFoldDB" id="A0A834X9E6"/>
<evidence type="ECO:0000313" key="4">
    <source>
        <dbReference type="Proteomes" id="UP000634136"/>
    </source>
</evidence>
<evidence type="ECO:0000313" key="3">
    <source>
        <dbReference type="EMBL" id="KAF7840921.1"/>
    </source>
</evidence>
<protein>
    <submittedName>
        <fullName evidence="3">G-box-binding factor 1-like isoform X1</fullName>
    </submittedName>
</protein>
<keyword evidence="1" id="KW-0175">Coiled coil</keyword>
<sequence>MKRNIGLRIVVRSMDLNNLVMVNPNEGKLGQQKSLVGSKLQMNLTGNSKQTFATTSFYCNIGLSNFGSTETPFMNSCTPGFSIPPYIWANQEYSTSLQYHPIVSEDFALTTSEREKSIFIEKKMDSTKSCNGNLKPESIISKKSRENGNGHSLTKKARDGPFLRASESLEEDHDSDDTNNDFLTKKQQCDMVVANGNTAEKVDDTAINSKLQELKELEKSVDNIMRENSSLKKKLMSLSKDCVELAHLNDSIEKELIEMYGSELIADLVAAKPP</sequence>
<keyword evidence="4" id="KW-1185">Reference proteome</keyword>
<reference evidence="3" key="1">
    <citation type="submission" date="2020-09" db="EMBL/GenBank/DDBJ databases">
        <title>Genome-Enabled Discovery of Anthraquinone Biosynthesis in Senna tora.</title>
        <authorList>
            <person name="Kang S.-H."/>
            <person name="Pandey R.P."/>
            <person name="Lee C.-M."/>
            <person name="Sim J.-S."/>
            <person name="Jeong J.-T."/>
            <person name="Choi B.-S."/>
            <person name="Jung M."/>
            <person name="Ginzburg D."/>
            <person name="Zhao K."/>
            <person name="Won S.Y."/>
            <person name="Oh T.-J."/>
            <person name="Yu Y."/>
            <person name="Kim N.-H."/>
            <person name="Lee O.R."/>
            <person name="Lee T.-H."/>
            <person name="Bashyal P."/>
            <person name="Kim T.-S."/>
            <person name="Lee W.-H."/>
            <person name="Kawkins C."/>
            <person name="Kim C.-K."/>
            <person name="Kim J.S."/>
            <person name="Ahn B.O."/>
            <person name="Rhee S.Y."/>
            <person name="Sohng J.K."/>
        </authorList>
    </citation>
    <scope>NUCLEOTIDE SEQUENCE</scope>
    <source>
        <tissue evidence="3">Leaf</tissue>
    </source>
</reference>
<dbReference type="OrthoDB" id="1422011at2759"/>
<dbReference type="EMBL" id="JAAIUW010000002">
    <property type="protein sequence ID" value="KAF7840921.1"/>
    <property type="molecule type" value="Genomic_DNA"/>
</dbReference>
<organism evidence="3 4">
    <name type="scientific">Senna tora</name>
    <dbReference type="NCBI Taxonomy" id="362788"/>
    <lineage>
        <taxon>Eukaryota</taxon>
        <taxon>Viridiplantae</taxon>
        <taxon>Streptophyta</taxon>
        <taxon>Embryophyta</taxon>
        <taxon>Tracheophyta</taxon>
        <taxon>Spermatophyta</taxon>
        <taxon>Magnoliopsida</taxon>
        <taxon>eudicotyledons</taxon>
        <taxon>Gunneridae</taxon>
        <taxon>Pentapetalae</taxon>
        <taxon>rosids</taxon>
        <taxon>fabids</taxon>
        <taxon>Fabales</taxon>
        <taxon>Fabaceae</taxon>
        <taxon>Caesalpinioideae</taxon>
        <taxon>Cassia clade</taxon>
        <taxon>Senna</taxon>
    </lineage>
</organism>
<feature type="region of interest" description="Disordered" evidence="2">
    <location>
        <begin position="130"/>
        <end position="162"/>
    </location>
</feature>